<reference evidence="8 9" key="1">
    <citation type="submission" date="2017-08" db="EMBL/GenBank/DDBJ databases">
        <title>Infants hospitalized years apart are colonized by the same room-sourced microbial strains.</title>
        <authorList>
            <person name="Brooks B."/>
            <person name="Olm M.R."/>
            <person name="Firek B.A."/>
            <person name="Baker R."/>
            <person name="Thomas B.C."/>
            <person name="Morowitz M.J."/>
            <person name="Banfield J.F."/>
        </authorList>
    </citation>
    <scope>NUCLEOTIDE SEQUENCE [LARGE SCALE GENOMIC DNA]</scope>
    <source>
        <strain evidence="8">S2_005_002_R2_34</strain>
    </source>
</reference>
<evidence type="ECO:0000313" key="9">
    <source>
        <dbReference type="Proteomes" id="UP000249185"/>
    </source>
</evidence>
<evidence type="ECO:0000256" key="1">
    <source>
        <dbReference type="ARBA" id="ARBA00004651"/>
    </source>
</evidence>
<sequence>MIAPAAGDAPPDLRAPLIAAVIIACGTAMLTRPATALIALGAALALAASARIAPRAALRRLGHVEGFLVVLLVALPFTTPGTAAFALGPLAASREGLSLAALIALKVNVVALALLALLGAAPPERLGRALHALGAPKRFTRLIELLFRHSHTARDSLRRQSEAMRARGFRLRATPHALRGFGHLVGGTLLRAMDRAERVEEAMRLRGAGAFPPAPLGPMGARALAGCALTFALAAGLVALDRWP</sequence>
<dbReference type="CDD" id="cd16914">
    <property type="entry name" value="EcfT"/>
    <property type="match status" value="1"/>
</dbReference>
<organism evidence="8 9">
    <name type="scientific">Rhodovulum sulfidophilum</name>
    <name type="common">Rhodobacter sulfidophilus</name>
    <dbReference type="NCBI Taxonomy" id="35806"/>
    <lineage>
        <taxon>Bacteria</taxon>
        <taxon>Pseudomonadati</taxon>
        <taxon>Pseudomonadota</taxon>
        <taxon>Alphaproteobacteria</taxon>
        <taxon>Rhodobacterales</taxon>
        <taxon>Paracoccaceae</taxon>
        <taxon>Rhodovulum</taxon>
    </lineage>
</organism>
<keyword evidence="4 7" id="KW-0812">Transmembrane</keyword>
<dbReference type="InterPro" id="IPR051611">
    <property type="entry name" value="ECF_transporter_component"/>
</dbReference>
<dbReference type="InterPro" id="IPR012809">
    <property type="entry name" value="ECF_CbiQ"/>
</dbReference>
<dbReference type="PANTHER" id="PTHR34857">
    <property type="entry name" value="SLL0384 PROTEIN"/>
    <property type="match status" value="1"/>
</dbReference>
<dbReference type="GO" id="GO:0006824">
    <property type="term" value="P:cobalt ion transport"/>
    <property type="evidence" value="ECO:0007669"/>
    <property type="project" value="InterPro"/>
</dbReference>
<feature type="transmembrane region" description="Helical" evidence="7">
    <location>
        <begin position="99"/>
        <end position="121"/>
    </location>
</feature>
<comment type="caution">
    <text evidence="8">The sequence shown here is derived from an EMBL/GenBank/DDBJ whole genome shotgun (WGS) entry which is preliminary data.</text>
</comment>
<evidence type="ECO:0000256" key="3">
    <source>
        <dbReference type="ARBA" id="ARBA00022475"/>
    </source>
</evidence>
<dbReference type="Pfam" id="PF02361">
    <property type="entry name" value="CbiQ"/>
    <property type="match status" value="1"/>
</dbReference>
<evidence type="ECO:0000313" key="8">
    <source>
        <dbReference type="EMBL" id="PZQ50116.1"/>
    </source>
</evidence>
<evidence type="ECO:0000256" key="4">
    <source>
        <dbReference type="ARBA" id="ARBA00022692"/>
    </source>
</evidence>
<gene>
    <name evidence="8" type="primary">cbiQ</name>
    <name evidence="8" type="ORF">DI556_08585</name>
</gene>
<keyword evidence="5 7" id="KW-1133">Transmembrane helix</keyword>
<dbReference type="PANTHER" id="PTHR34857:SF2">
    <property type="entry name" value="SLL0384 PROTEIN"/>
    <property type="match status" value="1"/>
</dbReference>
<accession>A0A2W5N9F7</accession>
<dbReference type="GO" id="GO:0043190">
    <property type="term" value="C:ATP-binding cassette (ABC) transporter complex"/>
    <property type="evidence" value="ECO:0007669"/>
    <property type="project" value="InterPro"/>
</dbReference>
<feature type="transmembrane region" description="Helical" evidence="7">
    <location>
        <begin position="36"/>
        <end position="54"/>
    </location>
</feature>
<evidence type="ECO:0000256" key="6">
    <source>
        <dbReference type="ARBA" id="ARBA00023136"/>
    </source>
</evidence>
<dbReference type="EMBL" id="QFPW01000005">
    <property type="protein sequence ID" value="PZQ50116.1"/>
    <property type="molecule type" value="Genomic_DNA"/>
</dbReference>
<keyword evidence="6 7" id="KW-0472">Membrane</keyword>
<dbReference type="AlphaFoldDB" id="A0A2W5N9F7"/>
<evidence type="ECO:0000256" key="7">
    <source>
        <dbReference type="SAM" id="Phobius"/>
    </source>
</evidence>
<dbReference type="InterPro" id="IPR003339">
    <property type="entry name" value="ABC/ECF_trnsptr_transmembrane"/>
</dbReference>
<feature type="transmembrane region" description="Helical" evidence="7">
    <location>
        <begin position="66"/>
        <end position="87"/>
    </location>
</feature>
<comment type="similarity">
    <text evidence="2">Belongs to the CbiQ family.</text>
</comment>
<protein>
    <submittedName>
        <fullName evidence="8">Cobalt ECF transporter T component CbiQ</fullName>
    </submittedName>
</protein>
<evidence type="ECO:0000256" key="5">
    <source>
        <dbReference type="ARBA" id="ARBA00022989"/>
    </source>
</evidence>
<keyword evidence="3" id="KW-1003">Cell membrane</keyword>
<comment type="subcellular location">
    <subcellularLocation>
        <location evidence="1">Cell membrane</location>
        <topology evidence="1">Multi-pass membrane protein</topology>
    </subcellularLocation>
</comment>
<dbReference type="Proteomes" id="UP000249185">
    <property type="component" value="Unassembled WGS sequence"/>
</dbReference>
<name>A0A2W5N9F7_RHOSU</name>
<feature type="transmembrane region" description="Helical" evidence="7">
    <location>
        <begin position="12"/>
        <end position="30"/>
    </location>
</feature>
<proteinExistence type="inferred from homology"/>
<dbReference type="NCBIfam" id="TIGR02454">
    <property type="entry name" value="ECF_T_CbiQ"/>
    <property type="match status" value="1"/>
</dbReference>
<evidence type="ECO:0000256" key="2">
    <source>
        <dbReference type="ARBA" id="ARBA00008564"/>
    </source>
</evidence>